<dbReference type="GO" id="GO:0071763">
    <property type="term" value="P:nuclear membrane organization"/>
    <property type="evidence" value="ECO:0007669"/>
    <property type="project" value="TreeGrafter"/>
</dbReference>
<dbReference type="Pfam" id="PF07787">
    <property type="entry name" value="TMEM43"/>
    <property type="match status" value="1"/>
</dbReference>
<evidence type="ECO:0000256" key="3">
    <source>
        <dbReference type="ARBA" id="ARBA00022692"/>
    </source>
</evidence>
<comment type="subcellular location">
    <subcellularLocation>
        <location evidence="1">Endomembrane system</location>
        <topology evidence="1">Multi-pass membrane protein</topology>
    </subcellularLocation>
    <subcellularLocation>
        <location evidence="2">Endoplasmic reticulum membrane</location>
    </subcellularLocation>
</comment>
<gene>
    <name evidence="7" type="ORF">FYJ85_21070</name>
</gene>
<dbReference type="PANTHER" id="PTHR13416:SF2">
    <property type="entry name" value="TRANSMEMBRANE PROTEIN 43"/>
    <property type="match status" value="1"/>
</dbReference>
<evidence type="ECO:0000313" key="8">
    <source>
        <dbReference type="Proteomes" id="UP000435649"/>
    </source>
</evidence>
<evidence type="ECO:0000313" key="7">
    <source>
        <dbReference type="EMBL" id="MST99523.1"/>
    </source>
</evidence>
<evidence type="ECO:0000256" key="6">
    <source>
        <dbReference type="ARBA" id="ARBA00023136"/>
    </source>
</evidence>
<accession>A0A844G8K8</accession>
<evidence type="ECO:0000256" key="2">
    <source>
        <dbReference type="ARBA" id="ARBA00004586"/>
    </source>
</evidence>
<dbReference type="Proteomes" id="UP000435649">
    <property type="component" value="Unassembled WGS sequence"/>
</dbReference>
<keyword evidence="4" id="KW-0256">Endoplasmic reticulum</keyword>
<dbReference type="GO" id="GO:0006629">
    <property type="term" value="P:lipid metabolic process"/>
    <property type="evidence" value="ECO:0007669"/>
    <property type="project" value="TreeGrafter"/>
</dbReference>
<keyword evidence="5" id="KW-1133">Transmembrane helix</keyword>
<comment type="caution">
    <text evidence="7">The sequence shown here is derived from an EMBL/GenBank/DDBJ whole genome shotgun (WGS) entry which is preliminary data.</text>
</comment>
<evidence type="ECO:0000256" key="5">
    <source>
        <dbReference type="ARBA" id="ARBA00022989"/>
    </source>
</evidence>
<reference evidence="7 8" key="1">
    <citation type="submission" date="2019-08" db="EMBL/GenBank/DDBJ databases">
        <title>In-depth cultivation of the pig gut microbiome towards novel bacterial diversity and tailored functional studies.</title>
        <authorList>
            <person name="Wylensek D."/>
            <person name="Hitch T.C.A."/>
            <person name="Clavel T."/>
        </authorList>
    </citation>
    <scope>NUCLEOTIDE SEQUENCE [LARGE SCALE GENOMIC DNA]</scope>
    <source>
        <strain evidence="7 8">BBE-744-WT-12</strain>
    </source>
</reference>
<keyword evidence="6" id="KW-0472">Membrane</keyword>
<evidence type="ECO:0000256" key="1">
    <source>
        <dbReference type="ARBA" id="ARBA00004127"/>
    </source>
</evidence>
<keyword evidence="3" id="KW-0812">Transmembrane</keyword>
<dbReference type="AlphaFoldDB" id="A0A844G8K8"/>
<dbReference type="PANTHER" id="PTHR13416">
    <property type="match status" value="1"/>
</dbReference>
<proteinExistence type="predicted"/>
<dbReference type="EMBL" id="VUNS01000040">
    <property type="protein sequence ID" value="MST99523.1"/>
    <property type="molecule type" value="Genomic_DNA"/>
</dbReference>
<evidence type="ECO:0000256" key="4">
    <source>
        <dbReference type="ARBA" id="ARBA00022824"/>
    </source>
</evidence>
<organism evidence="7 8">
    <name type="scientific">Victivallis lenta</name>
    <dbReference type="NCBI Taxonomy" id="2606640"/>
    <lineage>
        <taxon>Bacteria</taxon>
        <taxon>Pseudomonadati</taxon>
        <taxon>Lentisphaerota</taxon>
        <taxon>Lentisphaeria</taxon>
        <taxon>Victivallales</taxon>
        <taxon>Victivallaceae</taxon>
        <taxon>Victivallis</taxon>
    </lineage>
</organism>
<sequence length="277" mass="31486">MKISGCSIILGVIILCLWSMKGYTQSKIDEAEKKVQILEELEKNCISIPSSQPVDPQNDGRVIYVSGLITTDERLHDETFDLKGIHAVKFGRIVEMYQWRAYNAGTKESPDLKYRKVWSSDARPSSGDHLNPPFKISNKHLEAKNVMIGKLPISSELLSLAPVTPYEFATRYQNPMIAERIFLKGEEPENPEIGDHRVSFYILRSHVGVSAIARQENGILSGNSLSAECDLEPSITHTMCRKDMWKNLQKKYEVSKSLPKETKEYINFNHIIILKFS</sequence>
<protein>
    <submittedName>
        <fullName evidence="7">Uncharacterized protein</fullName>
    </submittedName>
</protein>
<dbReference type="GO" id="GO:0012505">
    <property type="term" value="C:endomembrane system"/>
    <property type="evidence" value="ECO:0007669"/>
    <property type="project" value="UniProtKB-SubCell"/>
</dbReference>
<dbReference type="InterPro" id="IPR012430">
    <property type="entry name" value="TMEM43_fam"/>
</dbReference>
<keyword evidence="8" id="KW-1185">Reference proteome</keyword>
<name>A0A844G8K8_9BACT</name>